<keyword evidence="4" id="KW-1185">Reference proteome</keyword>
<keyword evidence="2" id="KW-0732">Signal</keyword>
<feature type="signal peptide" evidence="2">
    <location>
        <begin position="1"/>
        <end position="19"/>
    </location>
</feature>
<evidence type="ECO:0000256" key="2">
    <source>
        <dbReference type="SAM" id="SignalP"/>
    </source>
</evidence>
<reference evidence="3" key="1">
    <citation type="submission" date="2010-07" db="EMBL/GenBank/DDBJ databases">
        <authorList>
            <person name="Muzny D."/>
            <person name="Qin X."/>
            <person name="Buhay C."/>
            <person name="Dugan-Rocha S."/>
            <person name="Ding Y."/>
            <person name="Chen G."/>
            <person name="Hawes A."/>
            <person name="Holder M."/>
            <person name="Jhangiani S."/>
            <person name="Johnson A."/>
            <person name="Khan Z."/>
            <person name="Li Z."/>
            <person name="Liu W."/>
            <person name="Liu X."/>
            <person name="Perez L."/>
            <person name="Shen H."/>
            <person name="Wang Q."/>
            <person name="Watt J."/>
            <person name="Xi L."/>
            <person name="Xin Y."/>
            <person name="Zhou J."/>
            <person name="Deng J."/>
            <person name="Jiang H."/>
            <person name="Liu Y."/>
            <person name="Qu J."/>
            <person name="Song X.-Z."/>
            <person name="Zhang L."/>
            <person name="Villasana D."/>
            <person name="Johnson A."/>
            <person name="Liu J."/>
            <person name="Liyanage D."/>
            <person name="Lorensuhewa L."/>
            <person name="Robinson T."/>
            <person name="Song A."/>
            <person name="Song B.-B."/>
            <person name="Dinh H."/>
            <person name="Thornton R."/>
            <person name="Coyle M."/>
            <person name="Francisco L."/>
            <person name="Jackson L."/>
            <person name="Javaid M."/>
            <person name="Korchina V."/>
            <person name="Kovar C."/>
            <person name="Mata R."/>
            <person name="Mathew T."/>
            <person name="Ngo R."/>
            <person name="Nguyen L."/>
            <person name="Nguyen N."/>
            <person name="Okwuonu G."/>
            <person name="Ongeri F."/>
            <person name="Pham C."/>
            <person name="Simmons D."/>
            <person name="Wilczek-Boney K."/>
            <person name="Hale W."/>
            <person name="Jakkamsetti A."/>
            <person name="Pham P."/>
            <person name="Ruth R."/>
            <person name="San Lucas F."/>
            <person name="Warren J."/>
            <person name="Zhang J."/>
            <person name="Zhao Z."/>
            <person name="Zhou C."/>
            <person name="Zhu D."/>
            <person name="Lee S."/>
            <person name="Bess C."/>
            <person name="Blankenburg K."/>
            <person name="Forbes L."/>
            <person name="Fu Q."/>
            <person name="Gubbala S."/>
            <person name="Hirani K."/>
            <person name="Jayaseelan J.C."/>
            <person name="Lara F."/>
            <person name="Munidasa M."/>
            <person name="Palculict T."/>
            <person name="Patil S."/>
            <person name="Pu L.-L."/>
            <person name="Saada N."/>
            <person name="Tang L."/>
            <person name="Weissenberger G."/>
            <person name="Zhu Y."/>
            <person name="Hemphill L."/>
            <person name="Shang Y."/>
            <person name="Youmans B."/>
            <person name="Ayvaz T."/>
            <person name="Ross M."/>
            <person name="Santibanez J."/>
            <person name="Aqrawi P."/>
            <person name="Gross S."/>
            <person name="Joshi V."/>
            <person name="Fowler G."/>
            <person name="Nazareth L."/>
            <person name="Reid J."/>
            <person name="Worley K."/>
            <person name="Petrosino J."/>
            <person name="Highlander S."/>
            <person name="Gibbs R."/>
        </authorList>
    </citation>
    <scope>NUCLEOTIDE SEQUENCE [LARGE SCALE GENOMIC DNA]</scope>
    <source>
        <strain evidence="3">ATCC 33861</strain>
    </source>
</reference>
<proteinExistence type="predicted"/>
<evidence type="ECO:0000256" key="1">
    <source>
        <dbReference type="SAM" id="Coils"/>
    </source>
</evidence>
<name>D7VJW6_SPHSI</name>
<dbReference type="STRING" id="525373.HMPREF0766_11285"/>
<dbReference type="EMBL" id="ACHA02000005">
    <property type="protein sequence ID" value="EFK58568.1"/>
    <property type="molecule type" value="Genomic_DNA"/>
</dbReference>
<feature type="chain" id="PRO_5005672178" evidence="2">
    <location>
        <begin position="20"/>
        <end position="320"/>
    </location>
</feature>
<dbReference type="RefSeq" id="WP_002998683.1">
    <property type="nucleotide sequence ID" value="NZ_GL379772.1"/>
</dbReference>
<evidence type="ECO:0000313" key="4">
    <source>
        <dbReference type="Proteomes" id="UP000006258"/>
    </source>
</evidence>
<sequence length="320" mass="36672">MRALLLILWISVLNTLAEAQVATTSFYVNGDKDKFYPVIFQDNNWGNSVATVIEIGRSDTHYDEWWRGSMIARFRIHNMLWGHGSHFIETDIYQGRHGYAEIVPFIGGYHDATLASGNREFIIWLKGASTYFYVSNAAQSPRIYDNVQNMLPYQQENGAAHTFKTRVEDYVNSRGSNTDGVIHVMGQATNYFAGNIGIGKRDATEKLEVNGNIRAKEIKVETANWPDYVFEEDYKLTPLAEVETFIKANKHLPEVPSAREIEEDGLSLGEMNKLMMKKIEELTLHLIEKEKRHEILSQRVHMLIEKVDQQASEINQLKNK</sequence>
<protein>
    <submittedName>
        <fullName evidence="3">Uncharacterized protein</fullName>
    </submittedName>
</protein>
<dbReference type="eggNOG" id="COG1044">
    <property type="taxonomic scope" value="Bacteria"/>
</dbReference>
<evidence type="ECO:0000313" key="3">
    <source>
        <dbReference type="EMBL" id="EFK58568.1"/>
    </source>
</evidence>
<feature type="coiled-coil region" evidence="1">
    <location>
        <begin position="279"/>
        <end position="320"/>
    </location>
</feature>
<accession>D7VJW6</accession>
<organism evidence="3 4">
    <name type="scientific">Sphingobacterium spiritivorum ATCC 33861</name>
    <dbReference type="NCBI Taxonomy" id="525373"/>
    <lineage>
        <taxon>Bacteria</taxon>
        <taxon>Pseudomonadati</taxon>
        <taxon>Bacteroidota</taxon>
        <taxon>Sphingobacteriia</taxon>
        <taxon>Sphingobacteriales</taxon>
        <taxon>Sphingobacteriaceae</taxon>
        <taxon>Sphingobacterium</taxon>
    </lineage>
</organism>
<comment type="caution">
    <text evidence="3">The sequence shown here is derived from an EMBL/GenBank/DDBJ whole genome shotgun (WGS) entry which is preliminary data.</text>
</comment>
<dbReference type="AlphaFoldDB" id="D7VJW6"/>
<dbReference type="Proteomes" id="UP000006258">
    <property type="component" value="Unassembled WGS sequence"/>
</dbReference>
<dbReference type="GeneID" id="95431550"/>
<gene>
    <name evidence="3" type="ORF">HMPREF0766_11285</name>
</gene>
<keyword evidence="1" id="KW-0175">Coiled coil</keyword>
<dbReference type="HOGENOM" id="CLU_044440_0_0_10"/>